<accession>A0A8S3B6U9</accession>
<organism evidence="2 5">
    <name type="scientific">Rotaria magnacalcarata</name>
    <dbReference type="NCBI Taxonomy" id="392030"/>
    <lineage>
        <taxon>Eukaryota</taxon>
        <taxon>Metazoa</taxon>
        <taxon>Spiralia</taxon>
        <taxon>Gnathifera</taxon>
        <taxon>Rotifera</taxon>
        <taxon>Eurotatoria</taxon>
        <taxon>Bdelloidea</taxon>
        <taxon>Philodinida</taxon>
        <taxon>Philodinidae</taxon>
        <taxon>Rotaria</taxon>
    </lineage>
</organism>
<sequence length="125" mass="13607">LLVPFCDNYSKLAVFCLVWGGFIAFHISLSPVIVCQFVGLELYSSGLGLSLMFRGITSLAAPPLMGAIRDFTSSFDGLFVISGICLIISALMHFSLMWINRPAKVEIDQTHKTNESHENPAALGV</sequence>
<dbReference type="Proteomes" id="UP000676336">
    <property type="component" value="Unassembled WGS sequence"/>
</dbReference>
<keyword evidence="1" id="KW-0812">Transmembrane</keyword>
<reference evidence="2" key="1">
    <citation type="submission" date="2021-02" db="EMBL/GenBank/DDBJ databases">
        <authorList>
            <person name="Nowell W R."/>
        </authorList>
    </citation>
    <scope>NUCLEOTIDE SEQUENCE</scope>
</reference>
<gene>
    <name evidence="3" type="ORF">BYL167_LOCUS71280</name>
    <name evidence="4" type="ORF">GIL414_LOCUS69984</name>
    <name evidence="2" type="ORF">SMN809_LOCUS46902</name>
</gene>
<evidence type="ECO:0008006" key="6">
    <source>
        <dbReference type="Google" id="ProtNLM"/>
    </source>
</evidence>
<dbReference type="Gene3D" id="1.20.1250.20">
    <property type="entry name" value="MFS general substrate transporter like domains"/>
    <property type="match status" value="1"/>
</dbReference>
<dbReference type="Proteomes" id="UP000681967">
    <property type="component" value="Unassembled WGS sequence"/>
</dbReference>
<keyword evidence="1" id="KW-1133">Transmembrane helix</keyword>
<dbReference type="SUPFAM" id="SSF103473">
    <property type="entry name" value="MFS general substrate transporter"/>
    <property type="match status" value="1"/>
</dbReference>
<evidence type="ECO:0000313" key="4">
    <source>
        <dbReference type="EMBL" id="CAF5183024.1"/>
    </source>
</evidence>
<dbReference type="Proteomes" id="UP000681720">
    <property type="component" value="Unassembled WGS sequence"/>
</dbReference>
<dbReference type="PANTHER" id="PTHR11360:SF284">
    <property type="entry name" value="EG:103B4.3 PROTEIN-RELATED"/>
    <property type="match status" value="1"/>
</dbReference>
<dbReference type="GO" id="GO:0008028">
    <property type="term" value="F:monocarboxylic acid transmembrane transporter activity"/>
    <property type="evidence" value="ECO:0007669"/>
    <property type="project" value="TreeGrafter"/>
</dbReference>
<name>A0A8S3B6U9_9BILA</name>
<evidence type="ECO:0000313" key="3">
    <source>
        <dbReference type="EMBL" id="CAF5146420.1"/>
    </source>
</evidence>
<dbReference type="AlphaFoldDB" id="A0A8S3B6U9"/>
<feature type="non-terminal residue" evidence="2">
    <location>
        <position position="1"/>
    </location>
</feature>
<dbReference type="InterPro" id="IPR036259">
    <property type="entry name" value="MFS_trans_sf"/>
</dbReference>
<feature type="transmembrane region" description="Helical" evidence="1">
    <location>
        <begin position="77"/>
        <end position="99"/>
    </location>
</feature>
<proteinExistence type="predicted"/>
<dbReference type="PANTHER" id="PTHR11360">
    <property type="entry name" value="MONOCARBOXYLATE TRANSPORTER"/>
    <property type="match status" value="1"/>
</dbReference>
<dbReference type="EMBL" id="CAJOBJ010331259">
    <property type="protein sequence ID" value="CAF5183024.1"/>
    <property type="molecule type" value="Genomic_DNA"/>
</dbReference>
<feature type="transmembrane region" description="Helical" evidence="1">
    <location>
        <begin position="12"/>
        <end position="34"/>
    </location>
</feature>
<keyword evidence="1" id="KW-0472">Membrane</keyword>
<dbReference type="EMBL" id="CAJOBH010255005">
    <property type="protein sequence ID" value="CAF5146420.1"/>
    <property type="molecule type" value="Genomic_DNA"/>
</dbReference>
<evidence type="ECO:0000256" key="1">
    <source>
        <dbReference type="SAM" id="Phobius"/>
    </source>
</evidence>
<dbReference type="InterPro" id="IPR050327">
    <property type="entry name" value="Proton-linked_MCT"/>
</dbReference>
<evidence type="ECO:0000313" key="2">
    <source>
        <dbReference type="EMBL" id="CAF4794406.1"/>
    </source>
</evidence>
<protein>
    <recommendedName>
        <fullName evidence="6">Monocarboxylate transporter</fullName>
    </recommendedName>
</protein>
<comment type="caution">
    <text evidence="2">The sequence shown here is derived from an EMBL/GenBank/DDBJ whole genome shotgun (WGS) entry which is preliminary data.</text>
</comment>
<dbReference type="EMBL" id="CAJOBI010147038">
    <property type="protein sequence ID" value="CAF4794406.1"/>
    <property type="molecule type" value="Genomic_DNA"/>
</dbReference>
<evidence type="ECO:0000313" key="5">
    <source>
        <dbReference type="Proteomes" id="UP000676336"/>
    </source>
</evidence>